<protein>
    <submittedName>
        <fullName evidence="1">Uncharacterized protein</fullName>
    </submittedName>
</protein>
<proteinExistence type="predicted"/>
<reference evidence="1 2" key="1">
    <citation type="submission" date="2024-02" db="EMBL/GenBank/DDBJ databases">
        <authorList>
            <person name="Vignale AGUSTIN F."/>
            <person name="Sosa J E."/>
            <person name="Modenutti C."/>
        </authorList>
    </citation>
    <scope>NUCLEOTIDE SEQUENCE [LARGE SCALE GENOMIC DNA]</scope>
</reference>
<accession>A0ABC8T543</accession>
<organism evidence="1 2">
    <name type="scientific">Ilex paraguariensis</name>
    <name type="common">yerba mate</name>
    <dbReference type="NCBI Taxonomy" id="185542"/>
    <lineage>
        <taxon>Eukaryota</taxon>
        <taxon>Viridiplantae</taxon>
        <taxon>Streptophyta</taxon>
        <taxon>Embryophyta</taxon>
        <taxon>Tracheophyta</taxon>
        <taxon>Spermatophyta</taxon>
        <taxon>Magnoliopsida</taxon>
        <taxon>eudicotyledons</taxon>
        <taxon>Gunneridae</taxon>
        <taxon>Pentapetalae</taxon>
        <taxon>asterids</taxon>
        <taxon>campanulids</taxon>
        <taxon>Aquifoliales</taxon>
        <taxon>Aquifoliaceae</taxon>
        <taxon>Ilex</taxon>
    </lineage>
</organism>
<gene>
    <name evidence="1" type="ORF">ILEXP_LOCUS31421</name>
</gene>
<name>A0ABC8T543_9AQUA</name>
<evidence type="ECO:0000313" key="1">
    <source>
        <dbReference type="EMBL" id="CAK9162549.1"/>
    </source>
</evidence>
<keyword evidence="2" id="KW-1185">Reference proteome</keyword>
<sequence length="119" mass="13291">MVSALFSVATQAFCNSPDLPVAFYFEFKNCFFLVSGFQELMLFELPCIFSYIQELDMVPYVICSPPLNRLVSRSLPDSDLFLTHLIAWSTLGATGFNIHSPASIESNVASLLLYISVCF</sequence>
<dbReference type="EMBL" id="CAUOFW020003891">
    <property type="protein sequence ID" value="CAK9162549.1"/>
    <property type="molecule type" value="Genomic_DNA"/>
</dbReference>
<dbReference type="AlphaFoldDB" id="A0ABC8T543"/>
<dbReference type="Proteomes" id="UP001642360">
    <property type="component" value="Unassembled WGS sequence"/>
</dbReference>
<comment type="caution">
    <text evidence="1">The sequence shown here is derived from an EMBL/GenBank/DDBJ whole genome shotgun (WGS) entry which is preliminary data.</text>
</comment>
<evidence type="ECO:0000313" key="2">
    <source>
        <dbReference type="Proteomes" id="UP001642360"/>
    </source>
</evidence>